<evidence type="ECO:0000259" key="2">
    <source>
        <dbReference type="PROSITE" id="PS50948"/>
    </source>
</evidence>
<reference evidence="4" key="1">
    <citation type="submission" date="2024-02" db="UniProtKB">
        <authorList>
            <consortium name="WormBaseParasite"/>
        </authorList>
    </citation>
    <scope>IDENTIFICATION</scope>
</reference>
<evidence type="ECO:0000256" key="1">
    <source>
        <dbReference type="SAM" id="MobiDB-lite"/>
    </source>
</evidence>
<evidence type="ECO:0000313" key="4">
    <source>
        <dbReference type="WBParaSite" id="MBELARI_LOCUS7717"/>
    </source>
</evidence>
<proteinExistence type="predicted"/>
<dbReference type="AlphaFoldDB" id="A0AAF3FKS9"/>
<dbReference type="WBParaSite" id="MBELARI_LOCUS7717">
    <property type="protein sequence ID" value="MBELARI_LOCUS7717"/>
    <property type="gene ID" value="MBELARI_LOCUS7717"/>
</dbReference>
<feature type="region of interest" description="Disordered" evidence="1">
    <location>
        <begin position="1"/>
        <end position="22"/>
    </location>
</feature>
<feature type="domain" description="Apple" evidence="2">
    <location>
        <begin position="995"/>
        <end position="1077"/>
    </location>
</feature>
<keyword evidence="3" id="KW-1185">Reference proteome</keyword>
<evidence type="ECO:0000313" key="3">
    <source>
        <dbReference type="Proteomes" id="UP000887575"/>
    </source>
</evidence>
<feature type="region of interest" description="Disordered" evidence="1">
    <location>
        <begin position="48"/>
        <end position="68"/>
    </location>
</feature>
<protein>
    <recommendedName>
        <fullName evidence="2">Apple domain-containing protein</fullName>
    </recommendedName>
</protein>
<dbReference type="InterPro" id="IPR003609">
    <property type="entry name" value="Pan_app"/>
</dbReference>
<organism evidence="3 4">
    <name type="scientific">Mesorhabditis belari</name>
    <dbReference type="NCBI Taxonomy" id="2138241"/>
    <lineage>
        <taxon>Eukaryota</taxon>
        <taxon>Metazoa</taxon>
        <taxon>Ecdysozoa</taxon>
        <taxon>Nematoda</taxon>
        <taxon>Chromadorea</taxon>
        <taxon>Rhabditida</taxon>
        <taxon>Rhabditina</taxon>
        <taxon>Rhabditomorpha</taxon>
        <taxon>Rhabditoidea</taxon>
        <taxon>Rhabditidae</taxon>
        <taxon>Mesorhabditinae</taxon>
        <taxon>Mesorhabditis</taxon>
    </lineage>
</organism>
<dbReference type="Proteomes" id="UP000887575">
    <property type="component" value="Unassembled WGS sequence"/>
</dbReference>
<dbReference type="PROSITE" id="PS50948">
    <property type="entry name" value="PAN"/>
    <property type="match status" value="1"/>
</dbReference>
<feature type="compositionally biased region" description="Low complexity" evidence="1">
    <location>
        <begin position="872"/>
        <end position="890"/>
    </location>
</feature>
<feature type="region of interest" description="Disordered" evidence="1">
    <location>
        <begin position="872"/>
        <end position="893"/>
    </location>
</feature>
<accession>A0AAF3FKS9</accession>
<name>A0AAF3FKS9_9BILA</name>
<sequence length="1081" mass="116637">MSSEEWDTNIESAEFEKETESILEKSETNLDNHISKIQSSIDETDKLMKNFDDSTSDDSAEMGKAKENDKKLENIAYETFDTSELEKQMEKVQGLKAVKREVQDIPEEIKAEVKQAVKLFDKSEFQKQIENVAEASKPIQKRQAPAMPEAINIEIQNAVQAIGQLTTEIPQSTIPTVVSLSWWEKLKQAASRAENAISNTYQKVANWTTNAAKIAKVWTTNTTKKAINATKNGWKKAKNFTENALNKTINATTNGWNSVKNMTKNGVKKLVNATKNGWVKTKNMTSQAWNQTKNDFGKLKNVSKAGLAKAKNWTVGELDKALNSTKNGIGKIKNATKGEVLKLKNATLNGLASAKNWTTNEMNIVKNSTVVGKVTNATKSAWNKVKGWASGAINQTKNEVNKLKNSTQNALGKLKNSTQNGLKKLANLTKNGLSKVKNLTSELISSKVGVNSMSSMNNDAQKFQEFLQNETQPLKAKMENMAIQQSNVIPAVKNRLQEVFSRPNDLEINDLQNNDFQNQFDNTIAKAQEQISKIETVIKTRSVTVGSELSEIRVPDLSIAIGQATAELNQKLSETNGNSVFGSIGPKVDPNGVNVMVDGIGAVDPQLMDNMMEAARTLSLTLMNFTQKTAAQLAQDGTLGNVSQQEFKEMLIATQQSFQQLTEMLKNSTGSDSRVAQMAPVMHDIPSVTIPSQLEATLNNLSSNAAQAVVAQNLDTALQQTAAFTGNVTDPAFLSIIDNAKAAIQIQLDTLQALDTLPTTTPIVGNPVTTTIVNPATNAASVPATAATTTLANPAVTTNLANSVTTTVVANPTGAATTTTVANLGTNAATTTTVAAPATGTNAATTTASPVAAVNTTVNPATGAATTTTTTLLPGPTTPAVSTTTTLPRTQNPGDLVAVPDFPPAGCMVPSVDIHSKVSQSAYQEMGISDDCEGLCANMTMFPCQAYTWGGPGTYCVLHGPIDKGMVTIQSGSIYNITDYLCEKGSNPASLLKLCVFAERGIRVSVDLNVSSFKKYKAQTIQFCQQWCSLDTLDRCTSFAFDETTSFFDGYNCVTFHRSLSLTSLPRGTFELYENQCLLYQ</sequence>